<dbReference type="OMA" id="KCNIIKG"/>
<dbReference type="Proteomes" id="UP000683925">
    <property type="component" value="Unassembled WGS sequence"/>
</dbReference>
<keyword evidence="2" id="KW-1185">Reference proteome</keyword>
<proteinExistence type="predicted"/>
<dbReference type="AlphaFoldDB" id="A0A8S1X545"/>
<name>A0A8S1X545_PAROT</name>
<gene>
    <name evidence="1" type="ORF">POCTA_138.1.T1100068</name>
</gene>
<dbReference type="EMBL" id="CAJJDP010000110">
    <property type="protein sequence ID" value="CAD8195845.1"/>
    <property type="molecule type" value="Genomic_DNA"/>
</dbReference>
<accession>A0A8S1X545</accession>
<evidence type="ECO:0000313" key="2">
    <source>
        <dbReference type="Proteomes" id="UP000683925"/>
    </source>
</evidence>
<reference evidence="1" key="1">
    <citation type="submission" date="2021-01" db="EMBL/GenBank/DDBJ databases">
        <authorList>
            <consortium name="Genoscope - CEA"/>
            <person name="William W."/>
        </authorList>
    </citation>
    <scope>NUCLEOTIDE SEQUENCE</scope>
</reference>
<organism evidence="1 2">
    <name type="scientific">Paramecium octaurelia</name>
    <dbReference type="NCBI Taxonomy" id="43137"/>
    <lineage>
        <taxon>Eukaryota</taxon>
        <taxon>Sar</taxon>
        <taxon>Alveolata</taxon>
        <taxon>Ciliophora</taxon>
        <taxon>Intramacronucleata</taxon>
        <taxon>Oligohymenophorea</taxon>
        <taxon>Peniculida</taxon>
        <taxon>Parameciidae</taxon>
        <taxon>Paramecium</taxon>
    </lineage>
</organism>
<protein>
    <submittedName>
        <fullName evidence="1">Uncharacterized protein</fullName>
    </submittedName>
</protein>
<evidence type="ECO:0000313" key="1">
    <source>
        <dbReference type="EMBL" id="CAD8195845.1"/>
    </source>
</evidence>
<sequence>MFFVQTPSQHLTKQLFQKSSKYIIDAEYFKKKGEYRLRSFKKLKDGIENKCNIIKGRSREITVKKKLRPYKSLEAKFQEHSDTFRTRFVNSQFSNIINEVSHTCEDIVSSISRIKNEDKQRNHEIQALLKKIDNPSELNITRWQTDNKYIEIKEELIKMQQDSELPDYCKFCLINSKDSMKRMNRSNQEIKETRLLFQMKDKLAPHQLKQYMEQLLKKYQRIQSNQELEPNGVGWKLKTKLQPYQSSDDWVVIREHMLEKKEPSMQDKIKKAETSFKRQLHEQKYRDAAFKQLKSQNEAILQFEKRIFKTEPEEDLKEQFQIRLQDAKWFCEENAKKIDNCKTDLKQKLYQIKREHDRIYKNENNYLNRLLSF</sequence>
<comment type="caution">
    <text evidence="1">The sequence shown here is derived from an EMBL/GenBank/DDBJ whole genome shotgun (WGS) entry which is preliminary data.</text>
</comment>